<organism evidence="2 3">
    <name type="scientific">Desulfosarcina ovata subsp. sediminis</name>
    <dbReference type="NCBI Taxonomy" id="885957"/>
    <lineage>
        <taxon>Bacteria</taxon>
        <taxon>Pseudomonadati</taxon>
        <taxon>Thermodesulfobacteriota</taxon>
        <taxon>Desulfobacteria</taxon>
        <taxon>Desulfobacterales</taxon>
        <taxon>Desulfosarcinaceae</taxon>
        <taxon>Desulfosarcina</taxon>
    </lineage>
</organism>
<name>A0A5K7ZZ74_9BACT</name>
<keyword evidence="1" id="KW-0175">Coiled coil</keyword>
<dbReference type="EMBL" id="AP021876">
    <property type="protein sequence ID" value="BBO85466.1"/>
    <property type="molecule type" value="Genomic_DNA"/>
</dbReference>
<protein>
    <submittedName>
        <fullName evidence="2">DUF3450 domain-containing protein</fullName>
    </submittedName>
</protein>
<dbReference type="Proteomes" id="UP000425960">
    <property type="component" value="Chromosome"/>
</dbReference>
<dbReference type="InterPro" id="IPR016866">
    <property type="entry name" value="UCP028069"/>
</dbReference>
<dbReference type="Pfam" id="PF11932">
    <property type="entry name" value="DUF3450"/>
    <property type="match status" value="1"/>
</dbReference>
<evidence type="ECO:0000256" key="1">
    <source>
        <dbReference type="SAM" id="Coils"/>
    </source>
</evidence>
<sequence length="271" mass="30631">MQCSCRRKTCLLGQHRVIAMVMAAIVGGGAAWADVPIDPLRIHQTQSEAIAISQQTQQAEDRWAEEKTALQARYRTLQAEEKNLIKRHASLLAQVSAIQARQAEAQRTIAETARVGDELQPHLDALVTRLEAHIDRDLPFLPIERAQRMADIKTVLTQPDTSIAERSRRVMEAIKIETEYGQTVEVYQETIYLGGQEKDHAIVADILRVGRLALFWRSPDGKTVGQWDRVANGWTRLPDTYRRSINDAVEMALKRRTIDLVKLPLGRIAQQ</sequence>
<reference evidence="2 3" key="1">
    <citation type="submission" date="2019-11" db="EMBL/GenBank/DDBJ databases">
        <title>Comparative genomics of hydrocarbon-degrading Desulfosarcina strains.</title>
        <authorList>
            <person name="Watanabe M."/>
            <person name="Kojima H."/>
            <person name="Fukui M."/>
        </authorList>
    </citation>
    <scope>NUCLEOTIDE SEQUENCE [LARGE SCALE GENOMIC DNA]</scope>
    <source>
        <strain evidence="2 3">28bB2T</strain>
    </source>
</reference>
<evidence type="ECO:0000313" key="3">
    <source>
        <dbReference type="Proteomes" id="UP000425960"/>
    </source>
</evidence>
<gene>
    <name evidence="2" type="ORF">DSCO28_60320</name>
</gene>
<dbReference type="RefSeq" id="WP_155325076.1">
    <property type="nucleotide sequence ID" value="NZ_AP021876.1"/>
</dbReference>
<dbReference type="KEGG" id="dov:DSCO28_60320"/>
<feature type="coiled-coil region" evidence="1">
    <location>
        <begin position="60"/>
        <end position="87"/>
    </location>
</feature>
<evidence type="ECO:0000313" key="2">
    <source>
        <dbReference type="EMBL" id="BBO85466.1"/>
    </source>
</evidence>
<proteinExistence type="predicted"/>
<dbReference type="AlphaFoldDB" id="A0A5K7ZZ74"/>
<accession>A0A5K7ZZ74</accession>